<evidence type="ECO:0000313" key="3">
    <source>
        <dbReference type="Proteomes" id="UP000800036"/>
    </source>
</evidence>
<reference evidence="2" key="1">
    <citation type="journal article" date="2020" name="Stud. Mycol.">
        <title>101 Dothideomycetes genomes: a test case for predicting lifestyles and emergence of pathogens.</title>
        <authorList>
            <person name="Haridas S."/>
            <person name="Albert R."/>
            <person name="Binder M."/>
            <person name="Bloem J."/>
            <person name="Labutti K."/>
            <person name="Salamov A."/>
            <person name="Andreopoulos B."/>
            <person name="Baker S."/>
            <person name="Barry K."/>
            <person name="Bills G."/>
            <person name="Bluhm B."/>
            <person name="Cannon C."/>
            <person name="Castanera R."/>
            <person name="Culley D."/>
            <person name="Daum C."/>
            <person name="Ezra D."/>
            <person name="Gonzalez J."/>
            <person name="Henrissat B."/>
            <person name="Kuo A."/>
            <person name="Liang C."/>
            <person name="Lipzen A."/>
            <person name="Lutzoni F."/>
            <person name="Magnuson J."/>
            <person name="Mondo S."/>
            <person name="Nolan M."/>
            <person name="Ohm R."/>
            <person name="Pangilinan J."/>
            <person name="Park H.-J."/>
            <person name="Ramirez L."/>
            <person name="Alfaro M."/>
            <person name="Sun H."/>
            <person name="Tritt A."/>
            <person name="Yoshinaga Y."/>
            <person name="Zwiers L.-H."/>
            <person name="Turgeon B."/>
            <person name="Goodwin S."/>
            <person name="Spatafora J."/>
            <person name="Crous P."/>
            <person name="Grigoriev I."/>
        </authorList>
    </citation>
    <scope>NUCLEOTIDE SEQUENCE</scope>
    <source>
        <strain evidence="2">CBS 107.79</strain>
    </source>
</reference>
<organism evidence="2 3">
    <name type="scientific">Bimuria novae-zelandiae CBS 107.79</name>
    <dbReference type="NCBI Taxonomy" id="1447943"/>
    <lineage>
        <taxon>Eukaryota</taxon>
        <taxon>Fungi</taxon>
        <taxon>Dikarya</taxon>
        <taxon>Ascomycota</taxon>
        <taxon>Pezizomycotina</taxon>
        <taxon>Dothideomycetes</taxon>
        <taxon>Pleosporomycetidae</taxon>
        <taxon>Pleosporales</taxon>
        <taxon>Massarineae</taxon>
        <taxon>Didymosphaeriaceae</taxon>
        <taxon>Bimuria</taxon>
    </lineage>
</organism>
<keyword evidence="1" id="KW-1133">Transmembrane helix</keyword>
<keyword evidence="3" id="KW-1185">Reference proteome</keyword>
<evidence type="ECO:0000256" key="1">
    <source>
        <dbReference type="SAM" id="Phobius"/>
    </source>
</evidence>
<protein>
    <submittedName>
        <fullName evidence="2">Uncharacterized protein</fullName>
    </submittedName>
</protein>
<dbReference type="AlphaFoldDB" id="A0A6A5V9W6"/>
<keyword evidence="1" id="KW-0472">Membrane</keyword>
<proteinExistence type="predicted"/>
<gene>
    <name evidence="2" type="ORF">BU23DRAFT_567711</name>
</gene>
<sequence length="203" mass="22724">MAEPIDLASMIRTWVAAALAIIALFGVVGPWLVWRNLRSERNLALTTVNYRSSKFVSKGIRIKDRAYALKKVTVPYLSEPPKLRGFARKEGPIPDIPSRTGWIALLETMDALSLPQPKGGELIFKDRDTWLPVHKLWLLVLGLLARSGDRDDRGQAIARTFENASRLDHDHLGDSNDGLAGIIGVWNSVARPNTHQLYFTPYN</sequence>
<evidence type="ECO:0000313" key="2">
    <source>
        <dbReference type="EMBL" id="KAF1974203.1"/>
    </source>
</evidence>
<accession>A0A6A5V9W6</accession>
<dbReference type="Proteomes" id="UP000800036">
    <property type="component" value="Unassembled WGS sequence"/>
</dbReference>
<dbReference type="EMBL" id="ML976676">
    <property type="protein sequence ID" value="KAF1974203.1"/>
    <property type="molecule type" value="Genomic_DNA"/>
</dbReference>
<feature type="transmembrane region" description="Helical" evidence="1">
    <location>
        <begin position="14"/>
        <end position="34"/>
    </location>
</feature>
<keyword evidence="1" id="KW-0812">Transmembrane</keyword>
<name>A0A6A5V9W6_9PLEO</name>
<dbReference type="OrthoDB" id="3798885at2759"/>